<dbReference type="InterPro" id="IPR012578">
    <property type="entry name" value="Nucl_pore_cmplx"/>
</dbReference>
<organism evidence="3 4">
    <name type="scientific">Pneumocystis jirovecii (strain RU7)</name>
    <name type="common">Human pneumocystis pneumonia agent</name>
    <dbReference type="NCBI Taxonomy" id="1408657"/>
    <lineage>
        <taxon>Eukaryota</taxon>
        <taxon>Fungi</taxon>
        <taxon>Dikarya</taxon>
        <taxon>Ascomycota</taxon>
        <taxon>Taphrinomycotina</taxon>
        <taxon>Pneumocystomycetes</taxon>
        <taxon>Pneumocystaceae</taxon>
        <taxon>Pneumocystis</taxon>
    </lineage>
</organism>
<feature type="region of interest" description="Disordered" evidence="1">
    <location>
        <begin position="217"/>
        <end position="290"/>
    </location>
</feature>
<dbReference type="PANTHER" id="PTHR28003">
    <property type="entry name" value="NUCLEOPORIN POM34"/>
    <property type="match status" value="1"/>
</dbReference>
<keyword evidence="4" id="KW-1185">Reference proteome</keyword>
<accession>A0A0W4ZVJ0</accession>
<dbReference type="GO" id="GO:0005640">
    <property type="term" value="C:nuclear outer membrane"/>
    <property type="evidence" value="ECO:0007669"/>
    <property type="project" value="TreeGrafter"/>
</dbReference>
<feature type="compositionally biased region" description="Polar residues" evidence="1">
    <location>
        <begin position="246"/>
        <end position="266"/>
    </location>
</feature>
<dbReference type="GO" id="GO:0006606">
    <property type="term" value="P:protein import into nucleus"/>
    <property type="evidence" value="ECO:0007669"/>
    <property type="project" value="TreeGrafter"/>
</dbReference>
<feature type="compositionally biased region" description="Low complexity" evidence="1">
    <location>
        <begin position="217"/>
        <end position="245"/>
    </location>
</feature>
<dbReference type="Pfam" id="PF08058">
    <property type="entry name" value="NPCC"/>
    <property type="match status" value="1"/>
</dbReference>
<dbReference type="AlphaFoldDB" id="A0A0W4ZVJ0"/>
<evidence type="ECO:0000313" key="4">
    <source>
        <dbReference type="Proteomes" id="UP000053447"/>
    </source>
</evidence>
<dbReference type="GO" id="GO:0030474">
    <property type="term" value="P:spindle pole body duplication"/>
    <property type="evidence" value="ECO:0007669"/>
    <property type="project" value="TreeGrafter"/>
</dbReference>
<comment type="caution">
    <text evidence="3">The sequence shown here is derived from an EMBL/GenBank/DDBJ whole genome shotgun (WGS) entry which is preliminary data.</text>
</comment>
<keyword evidence="2" id="KW-0812">Transmembrane</keyword>
<keyword evidence="2" id="KW-1133">Transmembrane helix</keyword>
<sequence>MNSPTEKYRKESSYDSLFLNSTFTQNLYDKSPQSLNQKRIKDSLNLIDTKTYKSPLSSEIYRNWSPEVKNTVESTSNTDLHTPLSFPLLEAQKNTTQKLPIGFWRHPSLDIIFKRIRKAGVKEETLKRLIVNILAIIVIHWVKNYINKRFLGIYLKQFISLKIYLKYFNVFIHIILLYNIFEAVLRFIRPKDTFLDLSLTPIQRKLFGLDPDVFTSSPPNNSITPPRYTKSSPQSRQSPRLSPQQITPYNEGSQTSRSNSETKNPSKPSPLRNELSPTFTNLNTLPTGFSNKNLRDRAPFMSNPRYLNKRYSLDNFSP</sequence>
<dbReference type="GO" id="GO:0070762">
    <property type="term" value="C:nuclear pore transmembrane ring"/>
    <property type="evidence" value="ECO:0007669"/>
    <property type="project" value="TreeGrafter"/>
</dbReference>
<reference evidence="4" key="1">
    <citation type="journal article" date="2016" name="Nat. Commun.">
        <title>Genome analysis of three Pneumocystis species reveals adaptation mechanisms to life exclusively in mammalian hosts.</title>
        <authorList>
            <person name="Ma L."/>
            <person name="Chen Z."/>
            <person name="Huang D.W."/>
            <person name="Kutty G."/>
            <person name="Ishihara M."/>
            <person name="Wang H."/>
            <person name="Abouelleil A."/>
            <person name="Bishop L."/>
            <person name="Davey E."/>
            <person name="Deng R."/>
            <person name="Deng X."/>
            <person name="Fan L."/>
            <person name="Fantoni G."/>
            <person name="Fitzgerald M."/>
            <person name="Gogineni E."/>
            <person name="Goldberg J.M."/>
            <person name="Handley G."/>
            <person name="Hu X."/>
            <person name="Huber C."/>
            <person name="Jiao X."/>
            <person name="Jones K."/>
            <person name="Levin J.Z."/>
            <person name="Liu Y."/>
            <person name="Macdonald P."/>
            <person name="Melnikov A."/>
            <person name="Raley C."/>
            <person name="Sassi M."/>
            <person name="Sherman B.T."/>
            <person name="Song X."/>
            <person name="Sykes S."/>
            <person name="Tran B."/>
            <person name="Walsh L."/>
            <person name="Xia Y."/>
            <person name="Yang J."/>
            <person name="Young S."/>
            <person name="Zeng Q."/>
            <person name="Zheng X."/>
            <person name="Stephens R."/>
            <person name="Nusbaum C."/>
            <person name="Birren B.W."/>
            <person name="Azadi P."/>
            <person name="Lempicki R.A."/>
            <person name="Cuomo C.A."/>
            <person name="Kovacs J.A."/>
        </authorList>
    </citation>
    <scope>NUCLEOTIDE SEQUENCE [LARGE SCALE GENOMIC DNA]</scope>
    <source>
        <strain evidence="4">RU7</strain>
    </source>
</reference>
<dbReference type="eggNOG" id="ENOG502SEBV">
    <property type="taxonomic scope" value="Eukaryota"/>
</dbReference>
<evidence type="ECO:0000256" key="1">
    <source>
        <dbReference type="SAM" id="MobiDB-lite"/>
    </source>
</evidence>
<evidence type="ECO:0008006" key="5">
    <source>
        <dbReference type="Google" id="ProtNLM"/>
    </source>
</evidence>
<dbReference type="PANTHER" id="PTHR28003:SF1">
    <property type="entry name" value="NUCLEOPORIN POM34"/>
    <property type="match status" value="1"/>
</dbReference>
<gene>
    <name evidence="3" type="ORF">T551_00467</name>
</gene>
<evidence type="ECO:0000256" key="2">
    <source>
        <dbReference type="SAM" id="Phobius"/>
    </source>
</evidence>
<dbReference type="RefSeq" id="XP_018231069.1">
    <property type="nucleotide sequence ID" value="XM_018372733.1"/>
</dbReference>
<dbReference type="STRING" id="1408657.A0A0W4ZVJ0"/>
<feature type="compositionally biased region" description="Polar residues" evidence="1">
    <location>
        <begin position="275"/>
        <end position="290"/>
    </location>
</feature>
<dbReference type="OrthoDB" id="429932at2759"/>
<protein>
    <recommendedName>
        <fullName evidence="5">Nucleoporin POM34</fullName>
    </recommendedName>
</protein>
<dbReference type="EMBL" id="LFWA01000002">
    <property type="protein sequence ID" value="KTW32377.1"/>
    <property type="molecule type" value="Genomic_DNA"/>
</dbReference>
<dbReference type="GeneID" id="28938988"/>
<proteinExistence type="predicted"/>
<feature type="transmembrane region" description="Helical" evidence="2">
    <location>
        <begin position="163"/>
        <end position="181"/>
    </location>
</feature>
<name>A0A0W4ZVJ0_PNEJ7</name>
<evidence type="ECO:0000313" key="3">
    <source>
        <dbReference type="EMBL" id="KTW32377.1"/>
    </source>
</evidence>
<dbReference type="Proteomes" id="UP000053447">
    <property type="component" value="Unassembled WGS sequence"/>
</dbReference>
<keyword evidence="2" id="KW-0472">Membrane</keyword>
<dbReference type="VEuPathDB" id="FungiDB:T551_00467"/>